<dbReference type="PANTHER" id="PTHR43649">
    <property type="entry name" value="ARABINOSE-BINDING PROTEIN-RELATED"/>
    <property type="match status" value="1"/>
</dbReference>
<dbReference type="CDD" id="cd13585">
    <property type="entry name" value="PBP2_TMBP_like"/>
    <property type="match status" value="1"/>
</dbReference>
<evidence type="ECO:0000313" key="2">
    <source>
        <dbReference type="EMBL" id="BBY19680.1"/>
    </source>
</evidence>
<evidence type="ECO:0000313" key="3">
    <source>
        <dbReference type="Proteomes" id="UP000466607"/>
    </source>
</evidence>
<dbReference type="InterPro" id="IPR050490">
    <property type="entry name" value="Bact_solute-bd_prot1"/>
</dbReference>
<dbReference type="SUPFAM" id="SSF53850">
    <property type="entry name" value="Periplasmic binding protein-like II"/>
    <property type="match status" value="1"/>
</dbReference>
<proteinExistence type="predicted"/>
<dbReference type="EMBL" id="AP022586">
    <property type="protein sequence ID" value="BBY19680.1"/>
    <property type="molecule type" value="Genomic_DNA"/>
</dbReference>
<keyword evidence="1" id="KW-0732">Signal</keyword>
<dbReference type="InterPro" id="IPR006059">
    <property type="entry name" value="SBP"/>
</dbReference>
<feature type="signal peptide" evidence="1">
    <location>
        <begin position="1"/>
        <end position="28"/>
    </location>
</feature>
<dbReference type="Gene3D" id="3.40.190.10">
    <property type="entry name" value="Periplasmic binding protein-like II"/>
    <property type="match status" value="2"/>
</dbReference>
<dbReference type="Pfam" id="PF01547">
    <property type="entry name" value="SBP_bac_1"/>
    <property type="match status" value="1"/>
</dbReference>
<sequence length="450" mass="49168">MKARTLMRRLAGGLAAVGLVFTAGCAGAGTLGATDQTVTIAMVSNSQMTDARELSSKFEEANPDIKLRFVTLSENQARAKITASTAMGGGEFDVVMISNYETPQWAENGWLVNLSDYTRKTPGYDENDFFPSLRESLSYDGDMYAVPFYGESSFLMYRKDLFEQAGITMPRTPTWQQVADAAAKLNGPDMVGICLRGKPGWGEVLAPLDTVINTFGGRWFDENWNAQLTSPEVQRAVQFYVDTVTKVGEPGAAASGFSECATQFGQGRTAMWYDATSAVSVLEDPESSTVVGKVGYAMAPMVEKPNPGWLYTWALGIPKSSDKKDSAWKFISWMTDKNYIRLVGEELGWARVPPGSRLSTYQIPEYKEASKAFGQATLDSIEGADPLKPTVQPVPYTGIQFLAIPEFQDLGTRVSQQISAAIAGQKTVAEALEQSQRYAEVVGRSYQEQS</sequence>
<reference evidence="2 3" key="1">
    <citation type="journal article" date="2019" name="Emerg. Microbes Infect.">
        <title>Comprehensive subspecies identification of 175 nontuberculous mycobacteria species based on 7547 genomic profiles.</title>
        <authorList>
            <person name="Matsumoto Y."/>
            <person name="Kinjo T."/>
            <person name="Motooka D."/>
            <person name="Nabeya D."/>
            <person name="Jung N."/>
            <person name="Uechi K."/>
            <person name="Horii T."/>
            <person name="Iida T."/>
            <person name="Fujita J."/>
            <person name="Nakamura S."/>
        </authorList>
    </citation>
    <scope>NUCLEOTIDE SEQUENCE [LARGE SCALE GENOMIC DNA]</scope>
    <source>
        <strain evidence="2 3">JCM 17423</strain>
    </source>
</reference>
<evidence type="ECO:0000256" key="1">
    <source>
        <dbReference type="SAM" id="SignalP"/>
    </source>
</evidence>
<organism evidence="2 3">
    <name type="scientific">Mycolicibacterium litorale</name>
    <dbReference type="NCBI Taxonomy" id="758802"/>
    <lineage>
        <taxon>Bacteria</taxon>
        <taxon>Bacillati</taxon>
        <taxon>Actinomycetota</taxon>
        <taxon>Actinomycetes</taxon>
        <taxon>Mycobacteriales</taxon>
        <taxon>Mycobacteriaceae</taxon>
        <taxon>Mycolicibacterium</taxon>
    </lineage>
</organism>
<dbReference type="Proteomes" id="UP000466607">
    <property type="component" value="Chromosome"/>
</dbReference>
<feature type="chain" id="PRO_5042143626" evidence="1">
    <location>
        <begin position="29"/>
        <end position="450"/>
    </location>
</feature>
<name>A0AAD1MW88_9MYCO</name>
<dbReference type="PROSITE" id="PS51257">
    <property type="entry name" value="PROKAR_LIPOPROTEIN"/>
    <property type="match status" value="1"/>
</dbReference>
<keyword evidence="3" id="KW-1185">Reference proteome</keyword>
<dbReference type="PANTHER" id="PTHR43649:SF12">
    <property type="entry name" value="DIACETYLCHITOBIOSE BINDING PROTEIN DASA"/>
    <property type="match status" value="1"/>
</dbReference>
<protein>
    <submittedName>
        <fullName evidence="2">Sugar ABC transporter substrate-binding protein</fullName>
    </submittedName>
</protein>
<gene>
    <name evidence="2" type="ORF">MLIT_52720</name>
</gene>
<accession>A0AAD1MW88</accession>
<dbReference type="AlphaFoldDB" id="A0AAD1MW88"/>